<reference evidence="3" key="2">
    <citation type="submission" date="2020-09" db="EMBL/GenBank/DDBJ databases">
        <authorList>
            <person name="Sun Q."/>
            <person name="Ohkuma M."/>
        </authorList>
    </citation>
    <scope>NUCLEOTIDE SEQUENCE</scope>
    <source>
        <strain evidence="3">JCM 11219</strain>
    </source>
</reference>
<keyword evidence="1" id="KW-1133">Transmembrane helix</keyword>
<organism evidence="3 4">
    <name type="scientific">Vulcanisaeta souniana JCM 11219</name>
    <dbReference type="NCBI Taxonomy" id="1293586"/>
    <lineage>
        <taxon>Archaea</taxon>
        <taxon>Thermoproteota</taxon>
        <taxon>Thermoprotei</taxon>
        <taxon>Thermoproteales</taxon>
        <taxon>Thermoproteaceae</taxon>
        <taxon>Vulcanisaeta</taxon>
    </lineage>
</organism>
<reference evidence="5" key="3">
    <citation type="submission" date="2022-09" db="EMBL/GenBank/DDBJ databases">
        <title>Complete genome sequence of Vulcanisaeta souniana.</title>
        <authorList>
            <person name="Kato S."/>
            <person name="Itoh T."/>
            <person name="Ohkuma M."/>
        </authorList>
    </citation>
    <scope>NUCLEOTIDE SEQUENCE [LARGE SCALE GENOMIC DNA]</scope>
    <source>
        <strain evidence="5">JCM 11219</strain>
    </source>
</reference>
<evidence type="ECO:0000313" key="5">
    <source>
        <dbReference type="Proteomes" id="UP001060771"/>
    </source>
</evidence>
<evidence type="ECO:0000313" key="2">
    <source>
        <dbReference type="EMBL" id="BDR93479.1"/>
    </source>
</evidence>
<dbReference type="AlphaFoldDB" id="A0A830E1K6"/>
<keyword evidence="1" id="KW-0812">Transmembrane</keyword>
<proteinExistence type="predicted"/>
<keyword evidence="5" id="KW-1185">Reference proteome</keyword>
<sequence>MFHSYETEFIKVLRTELRNLGTEITDEQLDKIKVCISELKRRHLPLSDARDVARIIAQVLSENPLIASTREDVRQFLSVISSCRLVGFQLRRHESIYCPIMVPMGFIGVSIIAVMARLGSISLIIKRVGEPVSDNAFYAEDLILVGYFDTNNLTWTQRLNPGIYLVEVSNSYGEDVNISIDVITCILETRENHQE</sequence>
<name>A0A830E1K6_9CREN</name>
<dbReference type="Proteomes" id="UP001060771">
    <property type="component" value="Chromosome"/>
</dbReference>
<reference evidence="3" key="1">
    <citation type="journal article" date="2014" name="Int. J. Syst. Evol. Microbiol.">
        <title>Complete genome sequence of Corynebacterium casei LMG S-19264T (=DSM 44701T), isolated from a smear-ripened cheese.</title>
        <authorList>
            <consortium name="US DOE Joint Genome Institute (JGI-PGF)"/>
            <person name="Walter F."/>
            <person name="Albersmeier A."/>
            <person name="Kalinowski J."/>
            <person name="Ruckert C."/>
        </authorList>
    </citation>
    <scope>NUCLEOTIDE SEQUENCE</scope>
    <source>
        <strain evidence="3">JCM 11219</strain>
    </source>
</reference>
<dbReference type="EMBL" id="BMNM01000004">
    <property type="protein sequence ID" value="GGI77463.1"/>
    <property type="molecule type" value="Genomic_DNA"/>
</dbReference>
<keyword evidence="1" id="KW-0472">Membrane</keyword>
<dbReference type="Proteomes" id="UP000657075">
    <property type="component" value="Unassembled WGS sequence"/>
</dbReference>
<evidence type="ECO:0000256" key="1">
    <source>
        <dbReference type="SAM" id="Phobius"/>
    </source>
</evidence>
<dbReference type="GeneID" id="76208111"/>
<accession>A0A830E1K6</accession>
<protein>
    <submittedName>
        <fullName evidence="3">Uncharacterized protein</fullName>
    </submittedName>
</protein>
<dbReference type="RefSeq" id="WP_188603192.1">
    <property type="nucleotide sequence ID" value="NZ_AP026830.1"/>
</dbReference>
<reference evidence="2" key="4">
    <citation type="journal article" date="2023" name="Microbiol. Resour. Announc.">
        <title>Complete Genome Sequence of Vulcanisaeta souniana Strain IC-059, a Hyperthermophilic Archaeon Isolated from Hot Spring Water in Japan.</title>
        <authorList>
            <person name="Kato S."/>
            <person name="Itoh T."/>
            <person name="Wu L."/>
            <person name="Ma J."/>
            <person name="Ohkuma M."/>
        </authorList>
    </citation>
    <scope>NUCLEOTIDE SEQUENCE</scope>
    <source>
        <strain evidence="2">JCM 11219</strain>
    </source>
</reference>
<gene>
    <name evidence="3" type="ORF">GCM10007112_12830</name>
    <name evidence="2" type="ORF">Vsou_25720</name>
</gene>
<feature type="transmembrane region" description="Helical" evidence="1">
    <location>
        <begin position="100"/>
        <end position="118"/>
    </location>
</feature>
<evidence type="ECO:0000313" key="3">
    <source>
        <dbReference type="EMBL" id="GGI77463.1"/>
    </source>
</evidence>
<evidence type="ECO:0000313" key="4">
    <source>
        <dbReference type="Proteomes" id="UP000657075"/>
    </source>
</evidence>
<dbReference type="EMBL" id="AP026830">
    <property type="protein sequence ID" value="BDR93479.1"/>
    <property type="molecule type" value="Genomic_DNA"/>
</dbReference>
<dbReference type="OrthoDB" id="27032at2157"/>